<keyword evidence="2" id="KW-1185">Reference proteome</keyword>
<proteinExistence type="predicted"/>
<dbReference type="Proteomes" id="UP000029223">
    <property type="component" value="Unassembled WGS sequence"/>
</dbReference>
<protein>
    <submittedName>
        <fullName evidence="1">Phage protein</fullName>
    </submittedName>
</protein>
<reference evidence="2" key="1">
    <citation type="submission" date="2014-09" db="EMBL/GenBank/DDBJ databases">
        <title>Vibrio variabilis JCM 19239. (C206) whole genome shotgun sequence.</title>
        <authorList>
            <person name="Sawabe T."/>
            <person name="Meirelles P."/>
            <person name="Nakanishi M."/>
            <person name="Sayaka M."/>
            <person name="Hattori M."/>
            <person name="Ohkuma M."/>
        </authorList>
    </citation>
    <scope>NUCLEOTIDE SEQUENCE [LARGE SCALE GENOMIC DNA]</scope>
    <source>
        <strain evidence="2">JCM 19239</strain>
    </source>
</reference>
<dbReference type="EMBL" id="BBMS01000071">
    <property type="protein sequence ID" value="GAL29706.1"/>
    <property type="molecule type" value="Genomic_DNA"/>
</dbReference>
<evidence type="ECO:0000313" key="2">
    <source>
        <dbReference type="Proteomes" id="UP000029223"/>
    </source>
</evidence>
<comment type="caution">
    <text evidence="1">The sequence shown here is derived from an EMBL/GenBank/DDBJ whole genome shotgun (WGS) entry which is preliminary data.</text>
</comment>
<accession>A0ABQ0JLU9</accession>
<evidence type="ECO:0000313" key="1">
    <source>
        <dbReference type="EMBL" id="GAL29706.1"/>
    </source>
</evidence>
<organism evidence="1 2">
    <name type="scientific">Vibrio variabilis</name>
    <dbReference type="NCBI Taxonomy" id="990271"/>
    <lineage>
        <taxon>Bacteria</taxon>
        <taxon>Pseudomonadati</taxon>
        <taxon>Pseudomonadota</taxon>
        <taxon>Gammaproteobacteria</taxon>
        <taxon>Vibrionales</taxon>
        <taxon>Vibrionaceae</taxon>
        <taxon>Vibrio</taxon>
    </lineage>
</organism>
<sequence length="339" mass="38959">METSDQSAEKLAQIKAELIANPRLLNDFPSATGQGPTWAMNEIITANNRKVVAGGIKMKRGRNHGHHRPDLLLLDDLENDENVKSKEFRDKLENWLKKTAFKYGPPDGSMDIIYAGTLLHHDAVFQRFINKPTWKKRATIFKAIIEWPERMDLWEQWEEMLLNEGEDAAYQFYQPRRDEMERGAIVSWPAMRPLYALMLERSEDHEAFESEFQNSPGNAEDQPFKDIQYWVHPDRQWVFYGACDPALGKNKKACPAAVLVGGIDVYSKRPTLNVIEAAIARMTPTVTMHKIIDFQKEYQCMTWGIESVGFQDFMRTELITLGQQMACPVPARAIIPTVR</sequence>
<name>A0ABQ0JLU9_9VIBR</name>
<gene>
    <name evidence="1" type="ORF">JCM19239_6054</name>
</gene>